<dbReference type="Proteomes" id="UP000293764">
    <property type="component" value="Unassembled WGS sequence"/>
</dbReference>
<dbReference type="EMBL" id="SDWW01000078">
    <property type="protein sequence ID" value="RYV49415.1"/>
    <property type="molecule type" value="Genomic_DNA"/>
</dbReference>
<organism evidence="1 2">
    <name type="scientific">Pengzhenrongella frigida</name>
    <dbReference type="NCBI Taxonomy" id="1259133"/>
    <lineage>
        <taxon>Bacteria</taxon>
        <taxon>Bacillati</taxon>
        <taxon>Actinomycetota</taxon>
        <taxon>Actinomycetes</taxon>
        <taxon>Micrococcales</taxon>
        <taxon>Pengzhenrongella</taxon>
    </lineage>
</organism>
<protein>
    <submittedName>
        <fullName evidence="1">Uncharacterized protein</fullName>
    </submittedName>
</protein>
<dbReference type="InterPro" id="IPR027396">
    <property type="entry name" value="DsrEFH-like"/>
</dbReference>
<evidence type="ECO:0000313" key="1">
    <source>
        <dbReference type="EMBL" id="RYV49415.1"/>
    </source>
</evidence>
<gene>
    <name evidence="1" type="ORF">EUA98_18925</name>
</gene>
<keyword evidence="2" id="KW-1185">Reference proteome</keyword>
<comment type="caution">
    <text evidence="1">The sequence shown here is derived from an EMBL/GenBank/DDBJ whole genome shotgun (WGS) entry which is preliminary data.</text>
</comment>
<dbReference type="OrthoDB" id="9812053at2"/>
<sequence>MGKLTDGGGDSVIAVAAGQKVANEYYNTGKQAANLVAAGAALWCCDTCIPARGLTDDRLLPGAQRFSISEFLEWSTWA</sequence>
<proteinExistence type="predicted"/>
<dbReference type="RefSeq" id="WP_130104241.1">
    <property type="nucleotide sequence ID" value="NZ_SDWW01000078.1"/>
</dbReference>
<dbReference type="InterPro" id="IPR003787">
    <property type="entry name" value="Sulphur_relay_DsrE/F-like"/>
</dbReference>
<dbReference type="Pfam" id="PF02635">
    <property type="entry name" value="DsrE"/>
    <property type="match status" value="1"/>
</dbReference>
<evidence type="ECO:0000313" key="2">
    <source>
        <dbReference type="Proteomes" id="UP000293764"/>
    </source>
</evidence>
<reference evidence="1 2" key="1">
    <citation type="submission" date="2019-01" db="EMBL/GenBank/DDBJ databases">
        <title>Novel species of Cellulomonas.</title>
        <authorList>
            <person name="Liu Q."/>
            <person name="Xin Y.-H."/>
        </authorList>
    </citation>
    <scope>NUCLEOTIDE SEQUENCE [LARGE SCALE GENOMIC DNA]</scope>
    <source>
        <strain evidence="1 2">HLT2-17</strain>
    </source>
</reference>
<accession>A0A4Q5MV97</accession>
<name>A0A4Q5MV97_9MICO</name>
<dbReference type="AlphaFoldDB" id="A0A4Q5MV97"/>
<dbReference type="Gene3D" id="3.40.1260.10">
    <property type="entry name" value="DsrEFH-like"/>
    <property type="match status" value="1"/>
</dbReference>
<dbReference type="SUPFAM" id="SSF75169">
    <property type="entry name" value="DsrEFH-like"/>
    <property type="match status" value="1"/>
</dbReference>